<evidence type="ECO:0000256" key="5">
    <source>
        <dbReference type="PROSITE-ProRule" id="PRU00335"/>
    </source>
</evidence>
<feature type="compositionally biased region" description="Polar residues" evidence="6">
    <location>
        <begin position="22"/>
        <end position="33"/>
    </location>
</feature>
<sequence>MGRTLETAHKPPAANAHRPQGTGRQKANTASTEAQRDRILEVAARLFAAQGYAITTIDQMARELGVTKPFVYYYFRDKQEIFETLSWRPSVDCFTALDFADTDPRRASEKVIDGLGRLIRATISHHPVAFFPYREPQVYRPEYIAAVKKLARHFYDKLCPLLEQARRDGDLDFNETKITALAACSLPGFLYSWYQPDGKLSPDEVAAELTQLAARVIGLRQGARQEGASAA</sequence>
<evidence type="ECO:0000256" key="3">
    <source>
        <dbReference type="ARBA" id="ARBA00023125"/>
    </source>
</evidence>
<dbReference type="InterPro" id="IPR023772">
    <property type="entry name" value="DNA-bd_HTH_TetR-type_CS"/>
</dbReference>
<comment type="caution">
    <text evidence="8">The sequence shown here is derived from an EMBL/GenBank/DDBJ whole genome shotgun (WGS) entry which is preliminary data.</text>
</comment>
<dbReference type="Pfam" id="PF17932">
    <property type="entry name" value="TetR_C_24"/>
    <property type="match status" value="1"/>
</dbReference>
<dbReference type="Proteomes" id="UP001212602">
    <property type="component" value="Unassembled WGS sequence"/>
</dbReference>
<dbReference type="Gene3D" id="1.10.357.10">
    <property type="entry name" value="Tetracycline Repressor, domain 2"/>
    <property type="match status" value="1"/>
</dbReference>
<feature type="domain" description="HTH tetR-type" evidence="7">
    <location>
        <begin position="33"/>
        <end position="93"/>
    </location>
</feature>
<name>A0AAE3T1S7_9BURK</name>
<dbReference type="PANTHER" id="PTHR30055">
    <property type="entry name" value="HTH-TYPE TRANSCRIPTIONAL REGULATOR RUTR"/>
    <property type="match status" value="1"/>
</dbReference>
<accession>A0AAE3T1S7</accession>
<dbReference type="InterPro" id="IPR009057">
    <property type="entry name" value="Homeodomain-like_sf"/>
</dbReference>
<evidence type="ECO:0000256" key="6">
    <source>
        <dbReference type="SAM" id="MobiDB-lite"/>
    </source>
</evidence>
<dbReference type="SUPFAM" id="SSF48498">
    <property type="entry name" value="Tetracyclin repressor-like, C-terminal domain"/>
    <property type="match status" value="1"/>
</dbReference>
<dbReference type="GO" id="GO:0000976">
    <property type="term" value="F:transcription cis-regulatory region binding"/>
    <property type="evidence" value="ECO:0007669"/>
    <property type="project" value="TreeGrafter"/>
</dbReference>
<keyword evidence="3 5" id="KW-0238">DNA-binding</keyword>
<keyword evidence="9" id="KW-1185">Reference proteome</keyword>
<dbReference type="InterPro" id="IPR041490">
    <property type="entry name" value="KstR2_TetR_C"/>
</dbReference>
<keyword evidence="2" id="KW-0805">Transcription regulation</keyword>
<evidence type="ECO:0000256" key="1">
    <source>
        <dbReference type="ARBA" id="ARBA00022491"/>
    </source>
</evidence>
<dbReference type="GO" id="GO:0003700">
    <property type="term" value="F:DNA-binding transcription factor activity"/>
    <property type="evidence" value="ECO:0007669"/>
    <property type="project" value="TreeGrafter"/>
</dbReference>
<organism evidence="8 9">
    <name type="scientific">Xenophilus arseniciresistens</name>
    <dbReference type="NCBI Taxonomy" id="1283306"/>
    <lineage>
        <taxon>Bacteria</taxon>
        <taxon>Pseudomonadati</taxon>
        <taxon>Pseudomonadota</taxon>
        <taxon>Betaproteobacteria</taxon>
        <taxon>Burkholderiales</taxon>
        <taxon>Comamonadaceae</taxon>
        <taxon>Xenophilus</taxon>
    </lineage>
</organism>
<evidence type="ECO:0000256" key="2">
    <source>
        <dbReference type="ARBA" id="ARBA00023015"/>
    </source>
</evidence>
<proteinExistence type="predicted"/>
<reference evidence="8" key="1">
    <citation type="submission" date="2023-01" db="EMBL/GenBank/DDBJ databases">
        <title>Xenophilus mangrovi sp. nov., isolated from soil of Mangrove nature reserve.</title>
        <authorList>
            <person name="Xu S."/>
            <person name="Liu Z."/>
            <person name="Xu Y."/>
        </authorList>
    </citation>
    <scope>NUCLEOTIDE SEQUENCE</scope>
    <source>
        <strain evidence="8">YW8</strain>
    </source>
</reference>
<evidence type="ECO:0000256" key="4">
    <source>
        <dbReference type="ARBA" id="ARBA00023163"/>
    </source>
</evidence>
<evidence type="ECO:0000313" key="9">
    <source>
        <dbReference type="Proteomes" id="UP001212602"/>
    </source>
</evidence>
<dbReference type="EMBL" id="JAQIPB010000012">
    <property type="protein sequence ID" value="MDA7418925.1"/>
    <property type="molecule type" value="Genomic_DNA"/>
</dbReference>
<dbReference type="InterPro" id="IPR001647">
    <property type="entry name" value="HTH_TetR"/>
</dbReference>
<keyword evidence="1" id="KW-0678">Repressor</keyword>
<protein>
    <submittedName>
        <fullName evidence="8">TetR/AcrR family transcriptional regulator</fullName>
    </submittedName>
</protein>
<dbReference type="RefSeq" id="WP_271430125.1">
    <property type="nucleotide sequence ID" value="NZ_JAQIPB010000012.1"/>
</dbReference>
<keyword evidence="4" id="KW-0804">Transcription</keyword>
<dbReference type="AlphaFoldDB" id="A0AAE3T1S7"/>
<dbReference type="Pfam" id="PF00440">
    <property type="entry name" value="TetR_N"/>
    <property type="match status" value="1"/>
</dbReference>
<evidence type="ECO:0000313" key="8">
    <source>
        <dbReference type="EMBL" id="MDA7418925.1"/>
    </source>
</evidence>
<feature type="DNA-binding region" description="H-T-H motif" evidence="5">
    <location>
        <begin position="56"/>
        <end position="75"/>
    </location>
</feature>
<dbReference type="InterPro" id="IPR050109">
    <property type="entry name" value="HTH-type_TetR-like_transc_reg"/>
</dbReference>
<evidence type="ECO:0000259" key="7">
    <source>
        <dbReference type="PROSITE" id="PS50977"/>
    </source>
</evidence>
<dbReference type="PANTHER" id="PTHR30055:SF175">
    <property type="entry name" value="HTH-TYPE TRANSCRIPTIONAL REPRESSOR KSTR2"/>
    <property type="match status" value="1"/>
</dbReference>
<dbReference type="PRINTS" id="PR00455">
    <property type="entry name" value="HTHTETR"/>
</dbReference>
<dbReference type="InterPro" id="IPR036271">
    <property type="entry name" value="Tet_transcr_reg_TetR-rel_C_sf"/>
</dbReference>
<feature type="region of interest" description="Disordered" evidence="6">
    <location>
        <begin position="1"/>
        <end position="34"/>
    </location>
</feature>
<dbReference type="SUPFAM" id="SSF46689">
    <property type="entry name" value="Homeodomain-like"/>
    <property type="match status" value="1"/>
</dbReference>
<gene>
    <name evidence="8" type="ORF">PGB34_21355</name>
</gene>
<dbReference type="PROSITE" id="PS50977">
    <property type="entry name" value="HTH_TETR_2"/>
    <property type="match status" value="1"/>
</dbReference>
<dbReference type="PROSITE" id="PS01081">
    <property type="entry name" value="HTH_TETR_1"/>
    <property type="match status" value="1"/>
</dbReference>